<name>A0AAV5HM47_9ROSI</name>
<dbReference type="Proteomes" id="UP001054252">
    <property type="component" value="Unassembled WGS sequence"/>
</dbReference>
<dbReference type="EMBL" id="BPVZ01000003">
    <property type="protein sequence ID" value="GKU89873.1"/>
    <property type="molecule type" value="Genomic_DNA"/>
</dbReference>
<keyword evidence="2" id="KW-1185">Reference proteome</keyword>
<dbReference type="AlphaFoldDB" id="A0AAV5HM47"/>
<comment type="caution">
    <text evidence="1">The sequence shown here is derived from an EMBL/GenBank/DDBJ whole genome shotgun (WGS) entry which is preliminary data.</text>
</comment>
<sequence>MDEMLQVVGQAICVRKLMYDGHGTAQLEWGIFNDKEAKTDYFFQLVQTGSFYWAKNIAGLDGFSLSNWCKNPIKCLQIKAKEKDRA</sequence>
<accession>A0AAV5HM47</accession>
<protein>
    <submittedName>
        <fullName evidence="1">Uncharacterized protein</fullName>
    </submittedName>
</protein>
<evidence type="ECO:0000313" key="2">
    <source>
        <dbReference type="Proteomes" id="UP001054252"/>
    </source>
</evidence>
<gene>
    <name evidence="1" type="ORF">SLEP1_g3950</name>
</gene>
<reference evidence="1 2" key="1">
    <citation type="journal article" date="2021" name="Commun. Biol.">
        <title>The genome of Shorea leprosula (Dipterocarpaceae) highlights the ecological relevance of drought in aseasonal tropical rainforests.</title>
        <authorList>
            <person name="Ng K.K.S."/>
            <person name="Kobayashi M.J."/>
            <person name="Fawcett J.A."/>
            <person name="Hatakeyama M."/>
            <person name="Paape T."/>
            <person name="Ng C.H."/>
            <person name="Ang C.C."/>
            <person name="Tnah L.H."/>
            <person name="Lee C.T."/>
            <person name="Nishiyama T."/>
            <person name="Sese J."/>
            <person name="O'Brien M.J."/>
            <person name="Copetti D."/>
            <person name="Mohd Noor M.I."/>
            <person name="Ong R.C."/>
            <person name="Putra M."/>
            <person name="Sireger I.Z."/>
            <person name="Indrioko S."/>
            <person name="Kosugi Y."/>
            <person name="Izuno A."/>
            <person name="Isagi Y."/>
            <person name="Lee S.L."/>
            <person name="Shimizu K.K."/>
        </authorList>
    </citation>
    <scope>NUCLEOTIDE SEQUENCE [LARGE SCALE GENOMIC DNA]</scope>
    <source>
        <strain evidence="1">214</strain>
    </source>
</reference>
<organism evidence="1 2">
    <name type="scientific">Rubroshorea leprosula</name>
    <dbReference type="NCBI Taxonomy" id="152421"/>
    <lineage>
        <taxon>Eukaryota</taxon>
        <taxon>Viridiplantae</taxon>
        <taxon>Streptophyta</taxon>
        <taxon>Embryophyta</taxon>
        <taxon>Tracheophyta</taxon>
        <taxon>Spermatophyta</taxon>
        <taxon>Magnoliopsida</taxon>
        <taxon>eudicotyledons</taxon>
        <taxon>Gunneridae</taxon>
        <taxon>Pentapetalae</taxon>
        <taxon>rosids</taxon>
        <taxon>malvids</taxon>
        <taxon>Malvales</taxon>
        <taxon>Dipterocarpaceae</taxon>
        <taxon>Rubroshorea</taxon>
    </lineage>
</organism>
<evidence type="ECO:0000313" key="1">
    <source>
        <dbReference type="EMBL" id="GKU89873.1"/>
    </source>
</evidence>
<proteinExistence type="predicted"/>